<dbReference type="RefSeq" id="WP_203682475.1">
    <property type="nucleotide sequence ID" value="NZ_BOMW01000044.1"/>
</dbReference>
<evidence type="ECO:0000313" key="1">
    <source>
        <dbReference type="EMBL" id="GIF07058.1"/>
    </source>
</evidence>
<protein>
    <submittedName>
        <fullName evidence="1">Uncharacterized protein</fullName>
    </submittedName>
</protein>
<dbReference type="AlphaFoldDB" id="A0A919TMA0"/>
<dbReference type="Proteomes" id="UP000629619">
    <property type="component" value="Unassembled WGS sequence"/>
</dbReference>
<reference evidence="1" key="1">
    <citation type="submission" date="2021-01" db="EMBL/GenBank/DDBJ databases">
        <title>Whole genome shotgun sequence of Actinoplanes siamensis NBRC 109076.</title>
        <authorList>
            <person name="Komaki H."/>
            <person name="Tamura T."/>
        </authorList>
    </citation>
    <scope>NUCLEOTIDE SEQUENCE</scope>
    <source>
        <strain evidence="1">NBRC 109076</strain>
    </source>
</reference>
<accession>A0A919TMA0</accession>
<name>A0A919TMA0_9ACTN</name>
<comment type="caution">
    <text evidence="1">The sequence shown here is derived from an EMBL/GenBank/DDBJ whole genome shotgun (WGS) entry which is preliminary data.</text>
</comment>
<organism evidence="1 2">
    <name type="scientific">Actinoplanes siamensis</name>
    <dbReference type="NCBI Taxonomy" id="1223317"/>
    <lineage>
        <taxon>Bacteria</taxon>
        <taxon>Bacillati</taxon>
        <taxon>Actinomycetota</taxon>
        <taxon>Actinomycetes</taxon>
        <taxon>Micromonosporales</taxon>
        <taxon>Micromonosporaceae</taxon>
        <taxon>Actinoplanes</taxon>
    </lineage>
</organism>
<dbReference type="EMBL" id="BOMW01000044">
    <property type="protein sequence ID" value="GIF07058.1"/>
    <property type="molecule type" value="Genomic_DNA"/>
</dbReference>
<gene>
    <name evidence="1" type="ORF">Asi03nite_45960</name>
</gene>
<keyword evidence="2" id="KW-1185">Reference proteome</keyword>
<sequence>MTEELETADKLVLQKAAHGAVLLVSLAYPSTVATTKINVAGSRVLTGATGLVGRALAGKVQADLPKGSAADVADEVLPALRDAVALLERRDPAEADNFRRTVTVAVEQGASSAGSNAATGEMIAKVKDALGVVPAA</sequence>
<proteinExistence type="predicted"/>
<evidence type="ECO:0000313" key="2">
    <source>
        <dbReference type="Proteomes" id="UP000629619"/>
    </source>
</evidence>